<dbReference type="GO" id="GO:0000271">
    <property type="term" value="P:polysaccharide biosynthetic process"/>
    <property type="evidence" value="ECO:0007669"/>
    <property type="project" value="TreeGrafter"/>
</dbReference>
<keyword evidence="1" id="KW-0812">Transmembrane</keyword>
<feature type="transmembrane region" description="Helical" evidence="1">
    <location>
        <begin position="53"/>
        <end position="73"/>
    </location>
</feature>
<name>A0A5M8QC56_9BACT</name>
<protein>
    <submittedName>
        <fullName evidence="3">Acyltransferase</fullName>
    </submittedName>
</protein>
<feature type="transmembrane region" description="Helical" evidence="1">
    <location>
        <begin position="240"/>
        <end position="259"/>
    </location>
</feature>
<dbReference type="Pfam" id="PF01757">
    <property type="entry name" value="Acyl_transf_3"/>
    <property type="match status" value="1"/>
</dbReference>
<dbReference type="PANTHER" id="PTHR23028:SF131">
    <property type="entry name" value="BLR2367 PROTEIN"/>
    <property type="match status" value="1"/>
</dbReference>
<feature type="transmembrane region" description="Helical" evidence="1">
    <location>
        <begin position="12"/>
        <end position="33"/>
    </location>
</feature>
<dbReference type="GO" id="GO:0016747">
    <property type="term" value="F:acyltransferase activity, transferring groups other than amino-acyl groups"/>
    <property type="evidence" value="ECO:0007669"/>
    <property type="project" value="InterPro"/>
</dbReference>
<feature type="transmembrane region" description="Helical" evidence="1">
    <location>
        <begin position="293"/>
        <end position="310"/>
    </location>
</feature>
<keyword evidence="3" id="KW-0012">Acyltransferase</keyword>
<evidence type="ECO:0000313" key="3">
    <source>
        <dbReference type="EMBL" id="KAA6432738.1"/>
    </source>
</evidence>
<accession>A0A5M8QC56</accession>
<keyword evidence="4" id="KW-1185">Reference proteome</keyword>
<feature type="transmembrane region" description="Helical" evidence="1">
    <location>
        <begin position="330"/>
        <end position="352"/>
    </location>
</feature>
<keyword evidence="1" id="KW-0472">Membrane</keyword>
<keyword evidence="3" id="KW-0808">Transferase</keyword>
<evidence type="ECO:0000259" key="2">
    <source>
        <dbReference type="Pfam" id="PF01757"/>
    </source>
</evidence>
<evidence type="ECO:0000313" key="4">
    <source>
        <dbReference type="Proteomes" id="UP000323994"/>
    </source>
</evidence>
<proteinExistence type="predicted"/>
<feature type="domain" description="Acyltransferase 3" evidence="2">
    <location>
        <begin position="17"/>
        <end position="348"/>
    </location>
</feature>
<comment type="caution">
    <text evidence="3">The sequence shown here is derived from an EMBL/GenBank/DDBJ whole genome shotgun (WGS) entry which is preliminary data.</text>
</comment>
<feature type="transmembrane region" description="Helical" evidence="1">
    <location>
        <begin position="209"/>
        <end position="228"/>
    </location>
</feature>
<gene>
    <name evidence="3" type="ORF">FEM33_23765</name>
</gene>
<keyword evidence="1" id="KW-1133">Transmembrane helix</keyword>
<feature type="transmembrane region" description="Helical" evidence="1">
    <location>
        <begin position="94"/>
        <end position="112"/>
    </location>
</feature>
<organism evidence="3 4">
    <name type="scientific">Dyadobacter flavalbus</name>
    <dbReference type="NCBI Taxonomy" id="2579942"/>
    <lineage>
        <taxon>Bacteria</taxon>
        <taxon>Pseudomonadati</taxon>
        <taxon>Bacteroidota</taxon>
        <taxon>Cytophagia</taxon>
        <taxon>Cytophagales</taxon>
        <taxon>Spirosomataceae</taxon>
        <taxon>Dyadobacter</taxon>
    </lineage>
</organism>
<dbReference type="InterPro" id="IPR050879">
    <property type="entry name" value="Acyltransferase_3"/>
</dbReference>
<dbReference type="PANTHER" id="PTHR23028">
    <property type="entry name" value="ACETYLTRANSFERASE"/>
    <property type="match status" value="1"/>
</dbReference>
<dbReference type="RefSeq" id="WP_139014468.1">
    <property type="nucleotide sequence ID" value="NZ_VBSN01000071.1"/>
</dbReference>
<dbReference type="GO" id="GO:0016020">
    <property type="term" value="C:membrane"/>
    <property type="evidence" value="ECO:0007669"/>
    <property type="project" value="TreeGrafter"/>
</dbReference>
<dbReference type="Proteomes" id="UP000323994">
    <property type="component" value="Unassembled WGS sequence"/>
</dbReference>
<evidence type="ECO:0000256" key="1">
    <source>
        <dbReference type="SAM" id="Phobius"/>
    </source>
</evidence>
<feature type="transmembrane region" description="Helical" evidence="1">
    <location>
        <begin position="271"/>
        <end position="286"/>
    </location>
</feature>
<dbReference type="AlphaFoldDB" id="A0A5M8QC56"/>
<feature type="transmembrane region" description="Helical" evidence="1">
    <location>
        <begin position="171"/>
        <end position="189"/>
    </location>
</feature>
<dbReference type="InterPro" id="IPR002656">
    <property type="entry name" value="Acyl_transf_3_dom"/>
</dbReference>
<sequence>MGIINSTEKKPVKIEVIQALRGIAAFIIMVYHLKPILIPNDPFKKEIDFLFNSGPAGVDLFFIISGFIMVLITRKLPGTFPSTLEFFIKRIIRIWPLYIFATIYYLIITYRFSLDQIPVLKAIDSLLFIPLENTDPPYWGYPSLSVGWSLNYEIYFYILTALSLSFGKYRWYFFSFMIITTLIVIPVLYGTLTLDPTQNQLYKYPYLNLITNPVIWNFVYGILIGLLYNSELFSAHLSNLFSSVHLLFIIVMLAIWQYLSGFFAGHGPDEWGFSMAVLFTALLFYSRNKAKAYPYWLVYLGEISFSIYLWHLPVYETIKYCFGKLAYPAYSSGITALLLSVSATLFVSHLSYKYLEQKSHLYLLKAMNIK</sequence>
<reference evidence="3 4" key="1">
    <citation type="submission" date="2019-05" db="EMBL/GenBank/DDBJ databases">
        <authorList>
            <person name="Qu J.-H."/>
        </authorList>
    </citation>
    <scope>NUCLEOTIDE SEQUENCE [LARGE SCALE GENOMIC DNA]</scope>
    <source>
        <strain evidence="3 4">NS28</strain>
    </source>
</reference>
<feature type="transmembrane region" description="Helical" evidence="1">
    <location>
        <begin position="138"/>
        <end position="159"/>
    </location>
</feature>
<dbReference type="EMBL" id="VBSN01000071">
    <property type="protein sequence ID" value="KAA6432738.1"/>
    <property type="molecule type" value="Genomic_DNA"/>
</dbReference>